<dbReference type="GO" id="GO:0045087">
    <property type="term" value="P:innate immune response"/>
    <property type="evidence" value="ECO:0007669"/>
    <property type="project" value="UniProtKB-KW"/>
</dbReference>
<dbReference type="CDD" id="cd22579">
    <property type="entry name" value="MPEG1_P2"/>
    <property type="match status" value="1"/>
</dbReference>
<dbReference type="InterPro" id="IPR020864">
    <property type="entry name" value="MACPF"/>
</dbReference>
<dbReference type="PANTHER" id="PTHR31463">
    <property type="entry name" value="MACROPHAGE-EXPRESSED GENE 1 PROTEIN"/>
    <property type="match status" value="1"/>
</dbReference>
<proteinExistence type="predicted"/>
<dbReference type="SMART" id="SM00457">
    <property type="entry name" value="MACPF"/>
    <property type="match status" value="1"/>
</dbReference>
<dbReference type="Pfam" id="PF01823">
    <property type="entry name" value="MACPF"/>
    <property type="match status" value="1"/>
</dbReference>
<dbReference type="AlphaFoldDB" id="K1QIQ4"/>
<dbReference type="HOGENOM" id="CLU_023578_1_0_1"/>
<dbReference type="GO" id="GO:0030670">
    <property type="term" value="C:phagocytic vesicle membrane"/>
    <property type="evidence" value="ECO:0007669"/>
    <property type="project" value="UniProtKB-SubCell"/>
</dbReference>
<sequence>MFEVLPGFGWDNLVNENRGVVVNFNYSKCKTTEDRRYLLPDGVVTIPVKTSQMNVFSKLYDHWSQYESDTSNSINIGASGSIMGVDIAASFSSEYEHIKKHQLEDKSFTTKVQARFVRYTAKVLPDVQLDQSFRNRLLRIAGHIQQNRKLSTNYESELLVRDFGTHVLTSVDAGASIVKVDQVDSSLLEDTTIDRVKIGFSASVSLPGIASASIKDQYSNTKKELEKYMKSVKNSDIRTYGGPPMNPENFTLSKWTTTIGNDLVAVDRNGFPLDYVISTTTLPELSESLVEEVVQSVRQAISSYFKHNTYPGCTNPDAPNFSKISNLDDGTCHAPLTNLSFGGVYQECLFQGKLVNNENLCDKLATKNPQTQDFSCPDGFENVLLYKGTTHKAQQQHQCHRCWIFFKCCHDQPFYASATYTSYWCRAKPNSEVHEDSGYLFGGLFSDRTNNFVTQSKSCPQYFNPLLIASNVRICISDDYELGAKFAVPFGGFYSCQHGNPLVDGKLSTLCPKGFSNHLATIEKDCEIQYCVRTGLLSGLKFPTVHIPPFSDVPAESLRESAHFIISHNSENWVQLVDPEMKGKTPEESTWTTLNSAPKEMETLMKAFTDNHVVKLSDESGMSKGAIAGLSVGLTTAVCVIIGIAIAVRRNRKQKREYNRIG</sequence>
<evidence type="ECO:0000259" key="1">
    <source>
        <dbReference type="PROSITE" id="PS51412"/>
    </source>
</evidence>
<name>K1QIQ4_MAGGI</name>
<evidence type="ECO:0000313" key="2">
    <source>
        <dbReference type="EMBL" id="EKC33643.1"/>
    </source>
</evidence>
<accession>K1QIQ4</accession>
<organism evidence="2">
    <name type="scientific">Magallana gigas</name>
    <name type="common">Pacific oyster</name>
    <name type="synonym">Crassostrea gigas</name>
    <dbReference type="NCBI Taxonomy" id="29159"/>
    <lineage>
        <taxon>Eukaryota</taxon>
        <taxon>Metazoa</taxon>
        <taxon>Spiralia</taxon>
        <taxon>Lophotrochozoa</taxon>
        <taxon>Mollusca</taxon>
        <taxon>Bivalvia</taxon>
        <taxon>Autobranchia</taxon>
        <taxon>Pteriomorphia</taxon>
        <taxon>Ostreida</taxon>
        <taxon>Ostreoidea</taxon>
        <taxon>Ostreidae</taxon>
        <taxon>Magallana</taxon>
    </lineage>
</organism>
<dbReference type="PROSITE" id="PS51412">
    <property type="entry name" value="MACPF_2"/>
    <property type="match status" value="1"/>
</dbReference>
<reference evidence="2" key="1">
    <citation type="journal article" date="2012" name="Nature">
        <title>The oyster genome reveals stress adaptation and complexity of shell formation.</title>
        <authorList>
            <person name="Zhang G."/>
            <person name="Fang X."/>
            <person name="Guo X."/>
            <person name="Li L."/>
            <person name="Luo R."/>
            <person name="Xu F."/>
            <person name="Yang P."/>
            <person name="Zhang L."/>
            <person name="Wang X."/>
            <person name="Qi H."/>
            <person name="Xiong Z."/>
            <person name="Que H."/>
            <person name="Xie Y."/>
            <person name="Holland P.W."/>
            <person name="Paps J."/>
            <person name="Zhu Y."/>
            <person name="Wu F."/>
            <person name="Chen Y."/>
            <person name="Wang J."/>
            <person name="Peng C."/>
            <person name="Meng J."/>
            <person name="Yang L."/>
            <person name="Liu J."/>
            <person name="Wen B."/>
            <person name="Zhang N."/>
            <person name="Huang Z."/>
            <person name="Zhu Q."/>
            <person name="Feng Y."/>
            <person name="Mount A."/>
            <person name="Hedgecock D."/>
            <person name="Xu Z."/>
            <person name="Liu Y."/>
            <person name="Domazet-Loso T."/>
            <person name="Du Y."/>
            <person name="Sun X."/>
            <person name="Zhang S."/>
            <person name="Liu B."/>
            <person name="Cheng P."/>
            <person name="Jiang X."/>
            <person name="Li J."/>
            <person name="Fan D."/>
            <person name="Wang W."/>
            <person name="Fu W."/>
            <person name="Wang T."/>
            <person name="Wang B."/>
            <person name="Zhang J."/>
            <person name="Peng Z."/>
            <person name="Li Y."/>
            <person name="Li N."/>
            <person name="Wang J."/>
            <person name="Chen M."/>
            <person name="He Y."/>
            <person name="Tan F."/>
            <person name="Song X."/>
            <person name="Zheng Q."/>
            <person name="Huang R."/>
            <person name="Yang H."/>
            <person name="Du X."/>
            <person name="Chen L."/>
            <person name="Yang M."/>
            <person name="Gaffney P.M."/>
            <person name="Wang S."/>
            <person name="Luo L."/>
            <person name="She Z."/>
            <person name="Ming Y."/>
            <person name="Huang W."/>
            <person name="Zhang S."/>
            <person name="Huang B."/>
            <person name="Zhang Y."/>
            <person name="Qu T."/>
            <person name="Ni P."/>
            <person name="Miao G."/>
            <person name="Wang J."/>
            <person name="Wang Q."/>
            <person name="Steinberg C.E."/>
            <person name="Wang H."/>
            <person name="Li N."/>
            <person name="Qian L."/>
            <person name="Zhang G."/>
            <person name="Li Y."/>
            <person name="Yang H."/>
            <person name="Liu X."/>
            <person name="Wang J."/>
            <person name="Yin Y."/>
            <person name="Wang J."/>
        </authorList>
    </citation>
    <scope>NUCLEOTIDE SEQUENCE [LARGE SCALE GENOMIC DNA]</scope>
    <source>
        <strain evidence="2">05x7-T-G4-1.051#20</strain>
    </source>
</reference>
<protein>
    <recommendedName>
        <fullName evidence="1">MACPF domain-containing protein</fullName>
    </recommendedName>
</protein>
<dbReference type="InterPro" id="IPR039707">
    <property type="entry name" value="MPEG1"/>
</dbReference>
<dbReference type="PANTHER" id="PTHR31463:SF1">
    <property type="entry name" value="MACROPHAGE-EXPRESSED GENE 1 PROTEIN"/>
    <property type="match status" value="1"/>
</dbReference>
<feature type="domain" description="MACPF" evidence="1">
    <location>
        <begin position="1"/>
        <end position="308"/>
    </location>
</feature>
<dbReference type="InParanoid" id="K1QIQ4"/>
<dbReference type="GO" id="GO:0002250">
    <property type="term" value="P:adaptive immune response"/>
    <property type="evidence" value="ECO:0007669"/>
    <property type="project" value="UniProtKB-KW"/>
</dbReference>
<dbReference type="EMBL" id="JH823241">
    <property type="protein sequence ID" value="EKC33643.1"/>
    <property type="molecule type" value="Genomic_DNA"/>
</dbReference>
<gene>
    <name evidence="2" type="ORF">CGI_10020085</name>
</gene>